<dbReference type="AlphaFoldDB" id="A0A7X2D167"/>
<proteinExistence type="predicted"/>
<dbReference type="InterPro" id="IPR000182">
    <property type="entry name" value="GNAT_dom"/>
</dbReference>
<sequence>METERLNIRRFQQLDCNDLHDILGDAILMEFTEPPFSLSQTRDFLENFCIRRTPQVAFAVELKATQKVIGYLLLKPLDHKGTFELGFWINRDFWRTGIAFEACQCLIAHAFLNRSAQKIVAETCDVKKAVPLLKKLGLRMDHVILSAMTDNHGQKRDTYWLSLEK</sequence>
<name>A0A7X2D167_9LACT</name>
<dbReference type="OrthoDB" id="9801085at2"/>
<organism evidence="2 3">
    <name type="scientific">Lactococcus hircilactis</name>
    <dbReference type="NCBI Taxonomy" id="1494462"/>
    <lineage>
        <taxon>Bacteria</taxon>
        <taxon>Bacillati</taxon>
        <taxon>Bacillota</taxon>
        <taxon>Bacilli</taxon>
        <taxon>Lactobacillales</taxon>
        <taxon>Streptococcaceae</taxon>
        <taxon>Lactococcus</taxon>
    </lineage>
</organism>
<dbReference type="PANTHER" id="PTHR43792">
    <property type="entry name" value="GNAT FAMILY, PUTATIVE (AFU_ORTHOLOGUE AFUA_3G00765)-RELATED-RELATED"/>
    <property type="match status" value="1"/>
</dbReference>
<evidence type="ECO:0000313" key="2">
    <source>
        <dbReference type="EMBL" id="MQW40191.1"/>
    </source>
</evidence>
<dbReference type="EMBL" id="WITJ01000013">
    <property type="protein sequence ID" value="MQW40191.1"/>
    <property type="molecule type" value="Genomic_DNA"/>
</dbReference>
<dbReference type="Gene3D" id="3.40.630.30">
    <property type="match status" value="1"/>
</dbReference>
<reference evidence="2 3" key="1">
    <citation type="submission" date="2019-10" db="EMBL/GenBank/DDBJ databases">
        <authorList>
            <person name="Dong K."/>
        </authorList>
    </citation>
    <scope>NUCLEOTIDE SEQUENCE [LARGE SCALE GENOMIC DNA]</scope>
    <source>
        <strain evidence="2 3">DSM 28960</strain>
    </source>
</reference>
<dbReference type="PANTHER" id="PTHR43792:SF1">
    <property type="entry name" value="N-ACETYLTRANSFERASE DOMAIN-CONTAINING PROTEIN"/>
    <property type="match status" value="1"/>
</dbReference>
<dbReference type="Proteomes" id="UP000439550">
    <property type="component" value="Unassembled WGS sequence"/>
</dbReference>
<keyword evidence="3" id="KW-1185">Reference proteome</keyword>
<gene>
    <name evidence="2" type="ORF">GHI93_09655</name>
</gene>
<dbReference type="InterPro" id="IPR016181">
    <property type="entry name" value="Acyl_CoA_acyltransferase"/>
</dbReference>
<keyword evidence="2" id="KW-0808">Transferase</keyword>
<dbReference type="PROSITE" id="PS51186">
    <property type="entry name" value="GNAT"/>
    <property type="match status" value="1"/>
</dbReference>
<dbReference type="GO" id="GO:0016747">
    <property type="term" value="F:acyltransferase activity, transferring groups other than amino-acyl groups"/>
    <property type="evidence" value="ECO:0007669"/>
    <property type="project" value="InterPro"/>
</dbReference>
<comment type="caution">
    <text evidence="2">The sequence shown here is derived from an EMBL/GenBank/DDBJ whole genome shotgun (WGS) entry which is preliminary data.</text>
</comment>
<dbReference type="RefSeq" id="WP_153496853.1">
    <property type="nucleotide sequence ID" value="NZ_CAXYUY010000033.1"/>
</dbReference>
<protein>
    <submittedName>
        <fullName evidence="2">GNAT family N-acetyltransferase</fullName>
    </submittedName>
</protein>
<evidence type="ECO:0000313" key="3">
    <source>
        <dbReference type="Proteomes" id="UP000439550"/>
    </source>
</evidence>
<feature type="domain" description="N-acetyltransferase" evidence="1">
    <location>
        <begin position="6"/>
        <end position="165"/>
    </location>
</feature>
<evidence type="ECO:0000259" key="1">
    <source>
        <dbReference type="PROSITE" id="PS51186"/>
    </source>
</evidence>
<dbReference type="InterPro" id="IPR051531">
    <property type="entry name" value="N-acetyltransferase"/>
</dbReference>
<accession>A0A7X2D167</accession>
<dbReference type="SUPFAM" id="SSF55729">
    <property type="entry name" value="Acyl-CoA N-acyltransferases (Nat)"/>
    <property type="match status" value="1"/>
</dbReference>
<dbReference type="Pfam" id="PF13302">
    <property type="entry name" value="Acetyltransf_3"/>
    <property type="match status" value="1"/>
</dbReference>